<feature type="domain" description="Heterokaryon incompatibility" evidence="3">
    <location>
        <begin position="22"/>
        <end position="122"/>
    </location>
</feature>
<dbReference type="SUPFAM" id="SSF48403">
    <property type="entry name" value="Ankyrin repeat"/>
    <property type="match status" value="1"/>
</dbReference>
<evidence type="ECO:0000313" key="5">
    <source>
        <dbReference type="Proteomes" id="UP000813444"/>
    </source>
</evidence>
<dbReference type="Gene3D" id="1.25.40.20">
    <property type="entry name" value="Ankyrin repeat-containing domain"/>
    <property type="match status" value="2"/>
</dbReference>
<dbReference type="InterPro" id="IPR036770">
    <property type="entry name" value="Ankyrin_rpt-contain_sf"/>
</dbReference>
<feature type="repeat" description="ANK" evidence="1">
    <location>
        <begin position="681"/>
        <end position="709"/>
    </location>
</feature>
<dbReference type="AlphaFoldDB" id="A0A8K0WTM6"/>
<dbReference type="PROSITE" id="PS50297">
    <property type="entry name" value="ANK_REP_REGION"/>
    <property type="match status" value="3"/>
</dbReference>
<dbReference type="Pfam" id="PF13637">
    <property type="entry name" value="Ank_4"/>
    <property type="match status" value="1"/>
</dbReference>
<feature type="region of interest" description="Disordered" evidence="2">
    <location>
        <begin position="1033"/>
        <end position="1056"/>
    </location>
</feature>
<feature type="repeat" description="ANK" evidence="1">
    <location>
        <begin position="915"/>
        <end position="947"/>
    </location>
</feature>
<dbReference type="PROSITE" id="PS50088">
    <property type="entry name" value="ANK_REPEAT"/>
    <property type="match status" value="3"/>
</dbReference>
<dbReference type="PANTHER" id="PTHR10622:SF10">
    <property type="entry name" value="HET DOMAIN-CONTAINING PROTEIN"/>
    <property type="match status" value="1"/>
</dbReference>
<dbReference type="Pfam" id="PF12796">
    <property type="entry name" value="Ank_2"/>
    <property type="match status" value="1"/>
</dbReference>
<dbReference type="OrthoDB" id="194358at2759"/>
<dbReference type="Proteomes" id="UP000813444">
    <property type="component" value="Unassembled WGS sequence"/>
</dbReference>
<evidence type="ECO:0000259" key="3">
    <source>
        <dbReference type="Pfam" id="PF06985"/>
    </source>
</evidence>
<proteinExistence type="predicted"/>
<evidence type="ECO:0000313" key="4">
    <source>
        <dbReference type="EMBL" id="KAH7321336.1"/>
    </source>
</evidence>
<dbReference type="PANTHER" id="PTHR10622">
    <property type="entry name" value="HET DOMAIN-CONTAINING PROTEIN"/>
    <property type="match status" value="1"/>
</dbReference>
<dbReference type="Pfam" id="PF00023">
    <property type="entry name" value="Ank"/>
    <property type="match status" value="1"/>
</dbReference>
<dbReference type="SMART" id="SM00248">
    <property type="entry name" value="ANK"/>
    <property type="match status" value="6"/>
</dbReference>
<gene>
    <name evidence="4" type="ORF">B0I35DRAFT_212192</name>
</gene>
<name>A0A8K0WTM6_9HYPO</name>
<organism evidence="4 5">
    <name type="scientific">Stachybotrys elegans</name>
    <dbReference type="NCBI Taxonomy" id="80388"/>
    <lineage>
        <taxon>Eukaryota</taxon>
        <taxon>Fungi</taxon>
        <taxon>Dikarya</taxon>
        <taxon>Ascomycota</taxon>
        <taxon>Pezizomycotina</taxon>
        <taxon>Sordariomycetes</taxon>
        <taxon>Hypocreomycetidae</taxon>
        <taxon>Hypocreales</taxon>
        <taxon>Stachybotryaceae</taxon>
        <taxon>Stachybotrys</taxon>
    </lineage>
</organism>
<evidence type="ECO:0000256" key="2">
    <source>
        <dbReference type="SAM" id="MobiDB-lite"/>
    </source>
</evidence>
<dbReference type="InterPro" id="IPR010730">
    <property type="entry name" value="HET"/>
</dbReference>
<accession>A0A8K0WTM6</accession>
<sequence>MRLLDTHRLELMDVAGDNIPAYAILSHTWGQEEVTFQEMQYVTHKWSRAVSQTASAIKAKSGYIKIKRSAALAVEHGYDFIWIDTCCIDKSSSAELSEAINSMYQWYKKAAICYAHLEDVSQPYHAATGTEFRGSVFRFNCQNSRWFTRGWTLQELIAPEDVMFYDADWNFLGSKWGDEDVRASLAGITGIDVRVLEGLLSPADTSIATRMKWASQRQTTRVEDVAYSLMGLFDVNMPLLYGEGTKAFVRLQEEILKGSDDHTIFAWGTSQPPGSGEKLGGLLAESPAAFAKVSNYRPLPPAASRGSTAWAITNHGLRIHLYLQPVKVYGMHVFKDEYDAILECAKRRWDGSSESPAIRLRRLYGDQFARINPQIVKVTTPSYTQDAQSGSYEVIFVKQKPVYAVPEFVVSFNNIQQPRPARQPPVSLTGVWPERYWDAETATLRCTPSDANRIVGLFRFKNWAHNTSIDCAIGLKRSPAGIWDWWTLLRGAGNALPIDAAASANQFLERETASDEKDWGPMAWRRNADGLDRIAVQIRHIHLHGRVYLSVLAEAVMELDCAKEPVELFSPGLSLRIDETKSPLVSRLQNLLIDLTVPTSLENTFLAQEAPRFMRIRTIPLAPILSEFRSFKGDRIIQGASPEATKVLHACVEGEIDHLKDLAAGDALLESTTTEFFELRPLHWAIIYGHLPVVKRLVELGADLRCRTSQGWLPFHLAALFGRFAILDWLLHDIFRPWKQFIPGSGEADLLADQNNALSENVIHLAVVNMSMAYAEDYSALYHLLRRPLAKKAWSSANHFGETPFHRLAAVGQIHIQSDLSILELFANGFVGETGFDSQEAKHLDSKGRTILWHAVCGGSFEIIELLVNLDRQAVSKPDKHGMTPLHVACRKGDAKVAKLLLLAGADPNARTNAPGLTPAHYAAAFDQPMCLRLLLEHGGDVTRPTTIQGESFRPIHLALSGKYQQCVYVLKSVQIDMDWMCTHIVRRIQSENDLCPFELVEGNRTVTDLVGNSNSVPGHQRTILSIDVHCTQDEDGNPVHENKDNDSLTSTDDEQMHTATLNPREDGEMEDMLLSGQM</sequence>
<feature type="compositionally biased region" description="Basic and acidic residues" evidence="2">
    <location>
        <begin position="1038"/>
        <end position="1047"/>
    </location>
</feature>
<dbReference type="Pfam" id="PF06985">
    <property type="entry name" value="HET"/>
    <property type="match status" value="1"/>
</dbReference>
<reference evidence="4" key="1">
    <citation type="journal article" date="2021" name="Nat. Commun.">
        <title>Genetic determinants of endophytism in the Arabidopsis root mycobiome.</title>
        <authorList>
            <person name="Mesny F."/>
            <person name="Miyauchi S."/>
            <person name="Thiergart T."/>
            <person name="Pickel B."/>
            <person name="Atanasova L."/>
            <person name="Karlsson M."/>
            <person name="Huettel B."/>
            <person name="Barry K.W."/>
            <person name="Haridas S."/>
            <person name="Chen C."/>
            <person name="Bauer D."/>
            <person name="Andreopoulos W."/>
            <person name="Pangilinan J."/>
            <person name="LaButti K."/>
            <person name="Riley R."/>
            <person name="Lipzen A."/>
            <person name="Clum A."/>
            <person name="Drula E."/>
            <person name="Henrissat B."/>
            <person name="Kohler A."/>
            <person name="Grigoriev I.V."/>
            <person name="Martin F.M."/>
            <person name="Hacquard S."/>
        </authorList>
    </citation>
    <scope>NUCLEOTIDE SEQUENCE</scope>
    <source>
        <strain evidence="4">MPI-CAGE-CH-0235</strain>
    </source>
</reference>
<protein>
    <recommendedName>
        <fullName evidence="3">Heterokaryon incompatibility domain-containing protein</fullName>
    </recommendedName>
</protein>
<feature type="repeat" description="ANK" evidence="1">
    <location>
        <begin position="881"/>
        <end position="913"/>
    </location>
</feature>
<evidence type="ECO:0000256" key="1">
    <source>
        <dbReference type="PROSITE-ProRule" id="PRU00023"/>
    </source>
</evidence>
<dbReference type="InterPro" id="IPR002110">
    <property type="entry name" value="Ankyrin_rpt"/>
</dbReference>
<keyword evidence="5" id="KW-1185">Reference proteome</keyword>
<keyword evidence="1" id="KW-0040">ANK repeat</keyword>
<dbReference type="EMBL" id="JAGPNK010000005">
    <property type="protein sequence ID" value="KAH7321336.1"/>
    <property type="molecule type" value="Genomic_DNA"/>
</dbReference>
<comment type="caution">
    <text evidence="4">The sequence shown here is derived from an EMBL/GenBank/DDBJ whole genome shotgun (WGS) entry which is preliminary data.</text>
</comment>